<dbReference type="GO" id="GO:0008250">
    <property type="term" value="C:oligosaccharyltransferase complex"/>
    <property type="evidence" value="ECO:0007669"/>
    <property type="project" value="UniProtKB-UniRule"/>
</dbReference>
<dbReference type="eggNOG" id="ENOG502RQDV">
    <property type="taxonomic scope" value="Eukaryota"/>
</dbReference>
<evidence type="ECO:0000256" key="6">
    <source>
        <dbReference type="RuleBase" id="RU367008"/>
    </source>
</evidence>
<comment type="subunit">
    <text evidence="6">Component of the oligosaccharyltransferase (OST) complex.</text>
</comment>
<dbReference type="Pfam" id="PF05251">
    <property type="entry name" value="Ost5"/>
    <property type="match status" value="1"/>
</dbReference>
<dbReference type="GeneID" id="18874544"/>
<accession>G3ASF0</accession>
<feature type="transmembrane region" description="Helical" evidence="6">
    <location>
        <begin position="67"/>
        <end position="88"/>
    </location>
</feature>
<evidence type="ECO:0000313" key="7">
    <source>
        <dbReference type="EMBL" id="EGW31068.1"/>
    </source>
</evidence>
<evidence type="ECO:0000313" key="8">
    <source>
        <dbReference type="Proteomes" id="UP000000709"/>
    </source>
</evidence>
<dbReference type="InterPro" id="IPR007915">
    <property type="entry name" value="TMEM258/Ost5"/>
</dbReference>
<keyword evidence="4 6" id="KW-1133">Transmembrane helix</keyword>
<dbReference type="KEGG" id="spaa:SPAPADRAFT_62993"/>
<keyword evidence="5 6" id="KW-0472">Membrane</keyword>
<reference evidence="7 8" key="1">
    <citation type="journal article" date="2011" name="Proc. Natl. Acad. Sci. U.S.A.">
        <title>Comparative genomics of xylose-fermenting fungi for enhanced biofuel production.</title>
        <authorList>
            <person name="Wohlbach D.J."/>
            <person name="Kuo A."/>
            <person name="Sato T.K."/>
            <person name="Potts K.M."/>
            <person name="Salamov A.A."/>
            <person name="LaButti K.M."/>
            <person name="Sun H."/>
            <person name="Clum A."/>
            <person name="Pangilinan J.L."/>
            <person name="Lindquist E.A."/>
            <person name="Lucas S."/>
            <person name="Lapidus A."/>
            <person name="Jin M."/>
            <person name="Gunawan C."/>
            <person name="Balan V."/>
            <person name="Dale B.E."/>
            <person name="Jeffries T.W."/>
            <person name="Zinkel R."/>
            <person name="Barry K.W."/>
            <person name="Grigoriev I.V."/>
            <person name="Gasch A.P."/>
        </authorList>
    </citation>
    <scope>NUCLEOTIDE SEQUENCE [LARGE SCALE GENOMIC DNA]</scope>
    <source>
        <strain evidence="8">NRRL Y-27907 / 11-Y1</strain>
    </source>
</reference>
<protein>
    <recommendedName>
        <fullName evidence="6">Dolichyl-diphosphooligosaccharide-protein glycosyltransferase subunit OST5</fullName>
    </recommendedName>
</protein>
<feature type="transmembrane region" description="Helical" evidence="6">
    <location>
        <begin position="41"/>
        <end position="60"/>
    </location>
</feature>
<dbReference type="OMA" id="YEQYNTL"/>
<dbReference type="EMBL" id="GL996504">
    <property type="protein sequence ID" value="EGW31068.1"/>
    <property type="molecule type" value="Genomic_DNA"/>
</dbReference>
<keyword evidence="3 6" id="KW-0812">Transmembrane</keyword>
<organism evidence="8">
    <name type="scientific">Spathaspora passalidarum (strain NRRL Y-27907 / 11-Y1)</name>
    <dbReference type="NCBI Taxonomy" id="619300"/>
    <lineage>
        <taxon>Eukaryota</taxon>
        <taxon>Fungi</taxon>
        <taxon>Dikarya</taxon>
        <taxon>Ascomycota</taxon>
        <taxon>Saccharomycotina</taxon>
        <taxon>Pichiomycetes</taxon>
        <taxon>Debaryomycetaceae</taxon>
        <taxon>Spathaspora</taxon>
    </lineage>
</organism>
<evidence type="ECO:0000256" key="1">
    <source>
        <dbReference type="ARBA" id="ARBA00004141"/>
    </source>
</evidence>
<comment type="function">
    <text evidence="6">Subunit of the oligosaccharyl transferase (OST) complex that catalyzes the initial transfer of a defined glycan (Glc(3)Man(9)GlcNAc(2) in eukaryotes) from the lipid carrier dolichol-pyrophosphate to an asparagine residue within an Asn-X-Ser/Thr consensus motif in nascent polypeptide chains, the first step in protein N-glycosylation. N-glycosylation occurs cotranslationally and the complex associates with the Sec61 complex at the channel-forming translocon complex that mediates protein translocation across the endoplasmic reticulum (ER). All subunits are required for a maximal enzyme activity.</text>
</comment>
<sequence>MSQLHITTRSPSGAPFEEYIQLFSQESSPVQLHAVTTNTTIFTAVLILIAFGSLSLIFLGDVKNKGLVNYVLNSLVASLAVGLSSIYISNFVGVYI</sequence>
<dbReference type="RefSeq" id="XP_007377101.1">
    <property type="nucleotide sequence ID" value="XM_007377039.1"/>
</dbReference>
<comment type="similarity">
    <text evidence="2 6">Belongs to the OST5 family.</text>
</comment>
<keyword evidence="8" id="KW-1185">Reference proteome</keyword>
<proteinExistence type="inferred from homology"/>
<dbReference type="AlphaFoldDB" id="G3ASF0"/>
<dbReference type="Proteomes" id="UP000000709">
    <property type="component" value="Unassembled WGS sequence"/>
</dbReference>
<evidence type="ECO:0000256" key="4">
    <source>
        <dbReference type="ARBA" id="ARBA00022989"/>
    </source>
</evidence>
<dbReference type="OrthoDB" id="4019621at2759"/>
<evidence type="ECO:0000256" key="5">
    <source>
        <dbReference type="ARBA" id="ARBA00023136"/>
    </source>
</evidence>
<dbReference type="HOGENOM" id="CLU_189309_0_0_1"/>
<evidence type="ECO:0000256" key="3">
    <source>
        <dbReference type="ARBA" id="ARBA00022692"/>
    </source>
</evidence>
<dbReference type="InParanoid" id="G3ASF0"/>
<dbReference type="GO" id="GO:0006487">
    <property type="term" value="P:protein N-linked glycosylation"/>
    <property type="evidence" value="ECO:0007669"/>
    <property type="project" value="UniProtKB-UniRule"/>
</dbReference>
<gene>
    <name evidence="7" type="ORF">SPAPADRAFT_62993</name>
</gene>
<evidence type="ECO:0000256" key="2">
    <source>
        <dbReference type="ARBA" id="ARBA00009825"/>
    </source>
</evidence>
<comment type="subcellular location">
    <subcellularLocation>
        <location evidence="1 6">Membrane</location>
        <topology evidence="1 6">Multi-pass membrane protein</topology>
    </subcellularLocation>
</comment>
<name>G3ASF0_SPAPN</name>